<evidence type="ECO:0000313" key="10">
    <source>
        <dbReference type="Proteomes" id="UP001227230"/>
    </source>
</evidence>
<proteinExistence type="predicted"/>
<dbReference type="InterPro" id="IPR001611">
    <property type="entry name" value="Leu-rich_rpt"/>
</dbReference>
<keyword evidence="5 8" id="KW-0472">Membrane</keyword>
<dbReference type="PRINTS" id="PR00019">
    <property type="entry name" value="LEURICHRPT"/>
</dbReference>
<keyword evidence="7" id="KW-0325">Glycoprotein</keyword>
<evidence type="ECO:0000313" key="9">
    <source>
        <dbReference type="EMBL" id="WKA04171.1"/>
    </source>
</evidence>
<dbReference type="SUPFAM" id="SSF52058">
    <property type="entry name" value="L domain-like"/>
    <property type="match status" value="1"/>
</dbReference>
<dbReference type="PANTHER" id="PTHR48063">
    <property type="entry name" value="LRR RECEPTOR-LIKE KINASE"/>
    <property type="match status" value="1"/>
</dbReference>
<evidence type="ECO:0000256" key="2">
    <source>
        <dbReference type="ARBA" id="ARBA00022692"/>
    </source>
</evidence>
<evidence type="ECO:0000256" key="1">
    <source>
        <dbReference type="ARBA" id="ARBA00004479"/>
    </source>
</evidence>
<keyword evidence="10" id="KW-1185">Reference proteome</keyword>
<name>A0ABY9DC55_VITVI</name>
<accession>A0ABY9DC55</accession>
<evidence type="ECO:0000256" key="8">
    <source>
        <dbReference type="SAM" id="Phobius"/>
    </source>
</evidence>
<dbReference type="Gene3D" id="3.80.10.10">
    <property type="entry name" value="Ribonuclease Inhibitor"/>
    <property type="match status" value="1"/>
</dbReference>
<comment type="subcellular location">
    <subcellularLocation>
        <location evidence="1">Membrane</location>
        <topology evidence="1">Single-pass type I membrane protein</topology>
    </subcellularLocation>
</comment>
<feature type="transmembrane region" description="Helical" evidence="8">
    <location>
        <begin position="271"/>
        <end position="293"/>
    </location>
</feature>
<evidence type="ECO:0000256" key="4">
    <source>
        <dbReference type="ARBA" id="ARBA00022989"/>
    </source>
</evidence>
<dbReference type="PANTHER" id="PTHR48063:SF81">
    <property type="entry name" value="LEUCINE-RICH REPEAT-CONTAINING N-TERMINAL PLANT-TYPE DOMAIN-CONTAINING PROTEIN"/>
    <property type="match status" value="1"/>
</dbReference>
<reference evidence="9 10" key="1">
    <citation type="journal article" date="2023" name="Hortic Res">
        <title>The complete reference genome for grapevine (Vitis vinifera L.) genetics and breeding.</title>
        <authorList>
            <person name="Shi X."/>
            <person name="Cao S."/>
            <person name="Wang X."/>
            <person name="Huang S."/>
            <person name="Wang Y."/>
            <person name="Liu Z."/>
            <person name="Liu W."/>
            <person name="Leng X."/>
            <person name="Peng Y."/>
            <person name="Wang N."/>
            <person name="Wang Y."/>
            <person name="Ma Z."/>
            <person name="Xu X."/>
            <person name="Zhang F."/>
            <person name="Xue H."/>
            <person name="Zhong H."/>
            <person name="Wang Y."/>
            <person name="Zhang K."/>
            <person name="Velt A."/>
            <person name="Avia K."/>
            <person name="Holtgrawe D."/>
            <person name="Grimplet J."/>
            <person name="Matus J.T."/>
            <person name="Ware D."/>
            <person name="Wu X."/>
            <person name="Wang H."/>
            <person name="Liu C."/>
            <person name="Fang Y."/>
            <person name="Rustenholz C."/>
            <person name="Cheng Z."/>
            <person name="Xiao H."/>
            <person name="Zhou Y."/>
        </authorList>
    </citation>
    <scope>NUCLEOTIDE SEQUENCE [LARGE SCALE GENOMIC DNA]</scope>
    <source>
        <strain evidence="10">cv. Pinot noir / PN40024</strain>
        <tissue evidence="9">Leaf</tissue>
    </source>
</reference>
<dbReference type="Pfam" id="PF13855">
    <property type="entry name" value="LRR_8"/>
    <property type="match status" value="2"/>
</dbReference>
<dbReference type="EMBL" id="CP126661">
    <property type="protein sequence ID" value="WKA04171.1"/>
    <property type="molecule type" value="Genomic_DNA"/>
</dbReference>
<evidence type="ECO:0000256" key="5">
    <source>
        <dbReference type="ARBA" id="ARBA00023136"/>
    </source>
</evidence>
<dbReference type="InterPro" id="IPR046956">
    <property type="entry name" value="RLP23-like"/>
</dbReference>
<keyword evidence="6" id="KW-0675">Receptor</keyword>
<evidence type="ECO:0000256" key="3">
    <source>
        <dbReference type="ARBA" id="ARBA00022729"/>
    </source>
</evidence>
<protein>
    <submittedName>
        <fullName evidence="9">Uncharacterized protein</fullName>
    </submittedName>
</protein>
<dbReference type="Proteomes" id="UP001227230">
    <property type="component" value="Chromosome 14"/>
</dbReference>
<keyword evidence="3" id="KW-0732">Signal</keyword>
<sequence>MSNGNRVLKFGRIVAGEDITKFFLLLEQESIGSLSSLQVLYLSHNQMGGIIPDSIGQLSSLVMLELNENSWEDLDISWNSLNGSIPLSIGMSNNSLSGIIPRSMVSLTALRFLALSNNSHSGELPSQLQNCSALESLDLGEIPIELTSLLKLGTLNLSSNNFGGNIPEKIGNLQWLEILDLSRNKLSGSIPMSMASITFLVHLNLSHNNLSGKIPTGNQFQTLINLSIYQGNPALCGFPLITECHDNNGTIPTGKGEDNDDEDGDDSELPWFFVSIGLGFIIGFWGVCGTLIIKTSWQYAYFRCVEKMKDRLLLAVALNDARLTRKV</sequence>
<organism evidence="9 10">
    <name type="scientific">Vitis vinifera</name>
    <name type="common">Grape</name>
    <dbReference type="NCBI Taxonomy" id="29760"/>
    <lineage>
        <taxon>Eukaryota</taxon>
        <taxon>Viridiplantae</taxon>
        <taxon>Streptophyta</taxon>
        <taxon>Embryophyta</taxon>
        <taxon>Tracheophyta</taxon>
        <taxon>Spermatophyta</taxon>
        <taxon>Magnoliopsida</taxon>
        <taxon>eudicotyledons</taxon>
        <taxon>Gunneridae</taxon>
        <taxon>Pentapetalae</taxon>
        <taxon>rosids</taxon>
        <taxon>Vitales</taxon>
        <taxon>Vitaceae</taxon>
        <taxon>Viteae</taxon>
        <taxon>Vitis</taxon>
    </lineage>
</organism>
<dbReference type="Pfam" id="PF00560">
    <property type="entry name" value="LRR_1"/>
    <property type="match status" value="1"/>
</dbReference>
<evidence type="ECO:0000256" key="7">
    <source>
        <dbReference type="ARBA" id="ARBA00023180"/>
    </source>
</evidence>
<evidence type="ECO:0000256" key="6">
    <source>
        <dbReference type="ARBA" id="ARBA00023170"/>
    </source>
</evidence>
<dbReference type="InterPro" id="IPR032675">
    <property type="entry name" value="LRR_dom_sf"/>
</dbReference>
<keyword evidence="2 8" id="KW-0812">Transmembrane</keyword>
<gene>
    <name evidence="9" type="ORF">VitviT2T_022229</name>
</gene>
<keyword evidence="4 8" id="KW-1133">Transmembrane helix</keyword>